<evidence type="ECO:0000313" key="2">
    <source>
        <dbReference type="EMBL" id="CZR68052.1"/>
    </source>
</evidence>
<dbReference type="AlphaFoldDB" id="A0A1L7XSN5"/>
<dbReference type="Pfam" id="PF11917">
    <property type="entry name" value="DUF3435"/>
    <property type="match status" value="1"/>
</dbReference>
<feature type="compositionally biased region" description="Basic and acidic residues" evidence="1">
    <location>
        <begin position="627"/>
        <end position="640"/>
    </location>
</feature>
<name>A0A1L7XSN5_9HELO</name>
<evidence type="ECO:0000256" key="1">
    <source>
        <dbReference type="SAM" id="MobiDB-lite"/>
    </source>
</evidence>
<sequence>MPVSTPAANSQQQPYNDLAYLTRYLTQRSKPSSREQKEKLTAEGHDVLCSKLNAARPLQQRDINTTKENIHGITKKWKRDILYIEKGTELEKSAANNVAKTESLRQYWRQFKMLYDRINDFEVDSNDARDAVQHTPALEGEFGLDPSPKEKPGHVHISHGESATWARNDPAPVDATRHNAPHKYPWEHPDDPDLEGQEPTEDLDDLDDEKLDPKEYPDDPNYNRAQPWDDADDVDYGDDADESTKTKRRYKEICHEDIRLWIVQNPRRGERDLLAMEIALQYHKGADKKPKPTIYLFREEELPILYPIPHILAVALRDDAIKVDERPEGAEPFFTTNLKDPMKAMKVQWKPSKLKVQALRYSTYTYYLDRLGWEAGFEQKLTSYCARRCTGNAVDEATTTAVSDQIMRHDPNSEIFNPLAVVERRSVDGLTRAFTHMSITCDPRAPKNVPKHVKKALPRDPKIVEREKERRILLIELRSRYGFLYRVDGVEGGKKYQILIRKINSATKKWEEDIKKAYRRQYFYRTHNEELQRQLNKVETKEYVEPVIHHQLPERTRLQVETTNPLDTSIEGQLQRFRLQYQRRIKWTNKHEQLAEIPRRLYWANIIGLYFQEKAAREPAKRRRVRTRDENRDTPDGPRRSLRDIYVDFLSQEEERNTLI</sequence>
<dbReference type="InterPro" id="IPR021842">
    <property type="entry name" value="DUF3435"/>
</dbReference>
<keyword evidence="3" id="KW-1185">Reference proteome</keyword>
<reference evidence="2 3" key="1">
    <citation type="submission" date="2016-03" db="EMBL/GenBank/DDBJ databases">
        <authorList>
            <person name="Ploux O."/>
        </authorList>
    </citation>
    <scope>NUCLEOTIDE SEQUENCE [LARGE SCALE GENOMIC DNA]</scope>
    <source>
        <strain evidence="2 3">UAMH 11012</strain>
    </source>
</reference>
<dbReference type="STRING" id="576137.A0A1L7XSN5"/>
<protein>
    <submittedName>
        <fullName evidence="2">Uncharacterized protein</fullName>
    </submittedName>
</protein>
<dbReference type="OrthoDB" id="4485682at2759"/>
<feature type="compositionally biased region" description="Acidic residues" evidence="1">
    <location>
        <begin position="229"/>
        <end position="241"/>
    </location>
</feature>
<organism evidence="2 3">
    <name type="scientific">Phialocephala subalpina</name>
    <dbReference type="NCBI Taxonomy" id="576137"/>
    <lineage>
        <taxon>Eukaryota</taxon>
        <taxon>Fungi</taxon>
        <taxon>Dikarya</taxon>
        <taxon>Ascomycota</taxon>
        <taxon>Pezizomycotina</taxon>
        <taxon>Leotiomycetes</taxon>
        <taxon>Helotiales</taxon>
        <taxon>Mollisiaceae</taxon>
        <taxon>Phialocephala</taxon>
        <taxon>Phialocephala fortinii species complex</taxon>
    </lineage>
</organism>
<dbReference type="PANTHER" id="PTHR37535:SF4">
    <property type="entry name" value="FLUG DOMAIN-CONTAINING PROTEIN"/>
    <property type="match status" value="1"/>
</dbReference>
<feature type="compositionally biased region" description="Acidic residues" evidence="1">
    <location>
        <begin position="192"/>
        <end position="210"/>
    </location>
</feature>
<dbReference type="Proteomes" id="UP000184330">
    <property type="component" value="Unassembled WGS sequence"/>
</dbReference>
<gene>
    <name evidence="2" type="ORF">PAC_17951</name>
</gene>
<proteinExistence type="predicted"/>
<feature type="region of interest" description="Disordered" evidence="1">
    <location>
        <begin position="620"/>
        <end position="640"/>
    </location>
</feature>
<dbReference type="EMBL" id="FJOG01000050">
    <property type="protein sequence ID" value="CZR68052.1"/>
    <property type="molecule type" value="Genomic_DNA"/>
</dbReference>
<evidence type="ECO:0000313" key="3">
    <source>
        <dbReference type="Proteomes" id="UP000184330"/>
    </source>
</evidence>
<feature type="region of interest" description="Disordered" evidence="1">
    <location>
        <begin position="139"/>
        <end position="246"/>
    </location>
</feature>
<dbReference type="PANTHER" id="PTHR37535">
    <property type="entry name" value="FLUG DOMAIN PROTEIN"/>
    <property type="match status" value="1"/>
</dbReference>
<accession>A0A1L7XSN5</accession>